<dbReference type="AlphaFoldDB" id="A0A2A2TA01"/>
<protein>
    <submittedName>
        <fullName evidence="2">ATPase</fullName>
    </submittedName>
</protein>
<dbReference type="GO" id="GO:0005524">
    <property type="term" value="F:ATP binding"/>
    <property type="evidence" value="ECO:0007669"/>
    <property type="project" value="InterPro"/>
</dbReference>
<dbReference type="EMBL" id="NTFS01000661">
    <property type="protein sequence ID" value="PAX45823.1"/>
    <property type="molecule type" value="Genomic_DNA"/>
</dbReference>
<dbReference type="Proteomes" id="UP000218238">
    <property type="component" value="Unassembled WGS sequence"/>
</dbReference>
<gene>
    <name evidence="2" type="ORF">CK510_29640</name>
</gene>
<dbReference type="PANTHER" id="PTHR34301">
    <property type="entry name" value="DNA-BINDING PROTEIN-RELATED"/>
    <property type="match status" value="1"/>
</dbReference>
<dbReference type="PANTHER" id="PTHR34301:SF8">
    <property type="entry name" value="ATPASE DOMAIN-CONTAINING PROTEIN"/>
    <property type="match status" value="1"/>
</dbReference>
<name>A0A2A2TA01_9CYAN</name>
<evidence type="ECO:0000313" key="2">
    <source>
        <dbReference type="EMBL" id="PAX45823.1"/>
    </source>
</evidence>
<comment type="caution">
    <text evidence="2">The sequence shown here is derived from an EMBL/GenBank/DDBJ whole genome shotgun (WGS) entry which is preliminary data.</text>
</comment>
<keyword evidence="3" id="KW-1185">Reference proteome</keyword>
<dbReference type="SUPFAM" id="SSF52540">
    <property type="entry name" value="P-loop containing nucleoside triphosphate hydrolases"/>
    <property type="match status" value="1"/>
</dbReference>
<dbReference type="Gene3D" id="3.40.50.300">
    <property type="entry name" value="P-loop containing nucleotide triphosphate hydrolases"/>
    <property type="match status" value="1"/>
</dbReference>
<dbReference type="Pfam" id="PF01637">
    <property type="entry name" value="ATPase_2"/>
    <property type="match status" value="1"/>
</dbReference>
<accession>A0A2A2TA01</accession>
<evidence type="ECO:0000259" key="1">
    <source>
        <dbReference type="Pfam" id="PF01637"/>
    </source>
</evidence>
<dbReference type="InterPro" id="IPR011579">
    <property type="entry name" value="ATPase_dom"/>
</dbReference>
<sequence>SFSILRPEDWILKFIFNIIFCRKRQSYIPNVTSIPYISLNYNLTKHLQDWLRQDWEIGLHNIRELSKYTFQFVPIINALNSALLITSDEHIIYRVTQLAKSSDDFKLVFFASASLSENIKSLSLGYLFIPSYWRQRFFQINVRLDTPPRATAAGFWYLHEKQPIKAAKAFAEVRSLPYGEEMYTLAHTIAIFHQAEDFSAIANINPETRNFPSSEPLLRPNTWQAINSCDRVIADAKVIQNSTSRASRAFALNRAIGELLQILDNPETIPEAERYLIIDIATTWKTALEKQTLEVGQVEITKPVTNPYIVGDPVEGQLFVGRDDIMRQLEELWLMGTNMQSVVLYGHRRMGKTSILRNLSQRVGAGVKIAYVNLLGVGDVAHEGEVLMALSDAISQTVNIPPPSDEDLLNLPYRTFTRYLQRIVETLHVTSLQGLIIALDEFEKIEELIAAGKIPQSFMGYLRSLVQMSPKIGFILAGLHTLEEMTADYFQPLYASFTPPIKVSFMEPDATSVILANPGIDDFPLDYTPEALNKIYQVTHGQPFLVQLVGFQLVRRYNDRTFAMKQNTNPIFTLDDVETVINDPVFFQRGRYYFDGVWSQALEGAAGQQTILQALAPYPQGLTIEELVQSTNLDVGILEDAIATLIRHDVAITNQGRWQITVELFRRWVLR</sequence>
<organism evidence="2 3">
    <name type="scientific">Brunnivagina elsteri CCALA 953</name>
    <dbReference type="NCBI Taxonomy" id="987040"/>
    <lineage>
        <taxon>Bacteria</taxon>
        <taxon>Bacillati</taxon>
        <taxon>Cyanobacteriota</taxon>
        <taxon>Cyanophyceae</taxon>
        <taxon>Nostocales</taxon>
        <taxon>Calotrichaceae</taxon>
        <taxon>Brunnivagina</taxon>
    </lineage>
</organism>
<feature type="domain" description="ATPase" evidence="1">
    <location>
        <begin position="319"/>
        <end position="477"/>
    </location>
</feature>
<proteinExistence type="predicted"/>
<feature type="non-terminal residue" evidence="2">
    <location>
        <position position="1"/>
    </location>
</feature>
<reference evidence="2 3" key="1">
    <citation type="submission" date="2017-08" db="EMBL/GenBank/DDBJ databases">
        <title>Draft genome sequence of filamentous cyanobacterium Calothrix elsteri CCALA 953.</title>
        <authorList>
            <person name="Gagunashvili A.N."/>
            <person name="Elster J."/>
            <person name="Andresson O.S."/>
        </authorList>
    </citation>
    <scope>NUCLEOTIDE SEQUENCE [LARGE SCALE GENOMIC DNA]</scope>
    <source>
        <strain evidence="2 3">CCALA 953</strain>
    </source>
</reference>
<evidence type="ECO:0000313" key="3">
    <source>
        <dbReference type="Proteomes" id="UP000218238"/>
    </source>
</evidence>
<dbReference type="InterPro" id="IPR027417">
    <property type="entry name" value="P-loop_NTPase"/>
</dbReference>
<dbReference type="RefSeq" id="WP_095725021.1">
    <property type="nucleotide sequence ID" value="NZ_NTFS01000661.1"/>
</dbReference>